<comment type="caution">
    <text evidence="1">The sequence shown here is derived from an EMBL/GenBank/DDBJ whole genome shotgun (WGS) entry which is preliminary data.</text>
</comment>
<proteinExistence type="predicted"/>
<accession>X1JDI9</accession>
<evidence type="ECO:0000313" key="1">
    <source>
        <dbReference type="EMBL" id="GAH67833.1"/>
    </source>
</evidence>
<reference evidence="1" key="1">
    <citation type="journal article" date="2014" name="Front. Microbiol.">
        <title>High frequency of phylogenetically diverse reductive dehalogenase-homologous genes in deep subseafloor sedimentary metagenomes.</title>
        <authorList>
            <person name="Kawai M."/>
            <person name="Futagami T."/>
            <person name="Toyoda A."/>
            <person name="Takaki Y."/>
            <person name="Nishi S."/>
            <person name="Hori S."/>
            <person name="Arai W."/>
            <person name="Tsubouchi T."/>
            <person name="Morono Y."/>
            <person name="Uchiyama I."/>
            <person name="Ito T."/>
            <person name="Fujiyama A."/>
            <person name="Inagaki F."/>
            <person name="Takami H."/>
        </authorList>
    </citation>
    <scope>NUCLEOTIDE SEQUENCE</scope>
    <source>
        <strain evidence="1">Expedition CK06-06</strain>
    </source>
</reference>
<name>X1JDI9_9ZZZZ</name>
<dbReference type="AlphaFoldDB" id="X1JDI9"/>
<protein>
    <submittedName>
        <fullName evidence="1">Uncharacterized protein</fullName>
    </submittedName>
</protein>
<sequence length="90" mass="10376">MSKNLDFKKLNKELEEFRGFNQKEWDELNPGLRTLIGLRTHITGKGSALFKCIIQALTDNEKRLKKIEAELGIYTEKEIKNIKVGLTDPD</sequence>
<organism evidence="1">
    <name type="scientific">marine sediment metagenome</name>
    <dbReference type="NCBI Taxonomy" id="412755"/>
    <lineage>
        <taxon>unclassified sequences</taxon>
        <taxon>metagenomes</taxon>
        <taxon>ecological metagenomes</taxon>
    </lineage>
</organism>
<dbReference type="EMBL" id="BARU01030839">
    <property type="protein sequence ID" value="GAH67833.1"/>
    <property type="molecule type" value="Genomic_DNA"/>
</dbReference>
<gene>
    <name evidence="1" type="ORF">S03H2_48859</name>
</gene>